<dbReference type="PROSITE" id="PS01137">
    <property type="entry name" value="TATD_1"/>
    <property type="match status" value="1"/>
</dbReference>
<accession>A0A4T0JB29</accession>
<keyword evidence="8" id="KW-0862">Zinc</keyword>
<evidence type="ECO:0000256" key="7">
    <source>
        <dbReference type="ARBA" id="ARBA00022801"/>
    </source>
</evidence>
<dbReference type="PANTHER" id="PTHR43668">
    <property type="entry name" value="ALLANTOINASE"/>
    <property type="match status" value="1"/>
</dbReference>
<dbReference type="AlphaFoldDB" id="A0A4T0JB29"/>
<dbReference type="GO" id="GO:0008270">
    <property type="term" value="F:zinc ion binding"/>
    <property type="evidence" value="ECO:0007669"/>
    <property type="project" value="InterPro"/>
</dbReference>
<dbReference type="InterPro" id="IPR011059">
    <property type="entry name" value="Metal-dep_hydrolase_composite"/>
</dbReference>
<proteinExistence type="inferred from homology"/>
<feature type="domain" description="Amidohydrolase-related" evidence="9">
    <location>
        <begin position="83"/>
        <end position="475"/>
    </location>
</feature>
<sequence>MEERKLYSVAALAAVLTTLLFKYLLGSDIYTITAQYALLPSSYDPQPATLQVSKKTGKVVEVFGGIRKDKKVGKLINYGPSQILLPGLVDTHVHINDPGRSEWETFDTATQAAIAGGVTTLIDMPLNSIPPTNTVKALVEKKAAATGNIHSDLGFWAGSVPGNTKHLSSLLKQEGVKGFKSFMINSGVDEFKAVSPKDIEKAFKELSKSANKGHNVTMLFHAESSNKKTEKAIKKAIESSNAADYNTYLQTHPVEYELDAIRTLIMKMRKYPLIHVHIVHLSAAEALPMIRQARADGLKLTVETCYHYLYFNKDDIPDGGVEYKSAPPIRDAANNALLWKALNDGDIDLITSDHSPSDPLTKNIESGDFLNGWGGISSLGLGLPALYTKMSADECGFGLSLGELVEAMSTKPAILAGLHGKKGLIEKGYDADFVLFEPESAYTLSENDLFYKHQISPYIGHTFAGRISRTYLRGVKVYDRHMGGILDKVARRGVFV</sequence>
<dbReference type="EMBL" id="SPOI01000099">
    <property type="protein sequence ID" value="TIB37421.1"/>
    <property type="molecule type" value="Genomic_DNA"/>
</dbReference>
<keyword evidence="6" id="KW-0479">Metal-binding</keyword>
<protein>
    <recommendedName>
        <fullName evidence="5">allantoinase</fullName>
        <ecNumber evidence="5">3.5.2.5</ecNumber>
    </recommendedName>
</protein>
<reference evidence="10 11" key="1">
    <citation type="submission" date="2019-03" db="EMBL/GenBank/DDBJ databases">
        <title>Sequencing 23 genomes of Wallemia ichthyophaga.</title>
        <authorList>
            <person name="Gostincar C."/>
        </authorList>
    </citation>
    <scope>NUCLEOTIDE SEQUENCE [LARGE SCALE GENOMIC DNA]</scope>
    <source>
        <strain evidence="10 11">EXF-6200</strain>
    </source>
</reference>
<comment type="subunit">
    <text evidence="4">Homotetramer.</text>
</comment>
<keyword evidence="7" id="KW-0378">Hydrolase</keyword>
<dbReference type="GO" id="GO:0005737">
    <property type="term" value="C:cytoplasm"/>
    <property type="evidence" value="ECO:0007669"/>
    <property type="project" value="TreeGrafter"/>
</dbReference>
<evidence type="ECO:0000256" key="6">
    <source>
        <dbReference type="ARBA" id="ARBA00022723"/>
    </source>
</evidence>
<evidence type="ECO:0000259" key="9">
    <source>
        <dbReference type="Pfam" id="PF01979"/>
    </source>
</evidence>
<dbReference type="SUPFAM" id="SSF51338">
    <property type="entry name" value="Composite domain of metallo-dependent hydrolases"/>
    <property type="match status" value="1"/>
</dbReference>
<dbReference type="InterPro" id="IPR050138">
    <property type="entry name" value="DHOase/Allantoinase_Hydrolase"/>
</dbReference>
<evidence type="ECO:0000313" key="11">
    <source>
        <dbReference type="Proteomes" id="UP000310689"/>
    </source>
</evidence>
<evidence type="ECO:0000256" key="2">
    <source>
        <dbReference type="ARBA" id="ARBA00004968"/>
    </source>
</evidence>
<dbReference type="GO" id="GO:0004038">
    <property type="term" value="F:allantoinase activity"/>
    <property type="evidence" value="ECO:0007669"/>
    <property type="project" value="UniProtKB-EC"/>
</dbReference>
<dbReference type="UniPathway" id="UPA00395">
    <property type="reaction ID" value="UER00653"/>
</dbReference>
<evidence type="ECO:0000256" key="1">
    <source>
        <dbReference type="ARBA" id="ARBA00001947"/>
    </source>
</evidence>
<dbReference type="Pfam" id="PF01979">
    <property type="entry name" value="Amidohydro_1"/>
    <property type="match status" value="1"/>
</dbReference>
<dbReference type="InterPro" id="IPR006680">
    <property type="entry name" value="Amidohydro-rel"/>
</dbReference>
<dbReference type="InterPro" id="IPR017593">
    <property type="entry name" value="Allantoinase"/>
</dbReference>
<dbReference type="Proteomes" id="UP000310689">
    <property type="component" value="Unassembled WGS sequence"/>
</dbReference>
<gene>
    <name evidence="10" type="ORF">E3P86_02157</name>
</gene>
<dbReference type="InterPro" id="IPR032466">
    <property type="entry name" value="Metal_Hydrolase"/>
</dbReference>
<dbReference type="GO" id="GO:0000256">
    <property type="term" value="P:allantoin catabolic process"/>
    <property type="evidence" value="ECO:0007669"/>
    <property type="project" value="UniProtKB-UniPathway"/>
</dbReference>
<dbReference type="PANTHER" id="PTHR43668:SF2">
    <property type="entry name" value="ALLANTOINASE"/>
    <property type="match status" value="1"/>
</dbReference>
<comment type="pathway">
    <text evidence="2">Nitrogen metabolism; (S)-allantoin degradation; allantoate from (S)-allantoin: step 1/1.</text>
</comment>
<dbReference type="InterPro" id="IPR018228">
    <property type="entry name" value="DNase_TatD-rel_CS"/>
</dbReference>
<organism evidence="10 11">
    <name type="scientific">Wallemia ichthyophaga</name>
    <dbReference type="NCBI Taxonomy" id="245174"/>
    <lineage>
        <taxon>Eukaryota</taxon>
        <taxon>Fungi</taxon>
        <taxon>Dikarya</taxon>
        <taxon>Basidiomycota</taxon>
        <taxon>Wallemiomycotina</taxon>
        <taxon>Wallemiomycetes</taxon>
        <taxon>Wallemiales</taxon>
        <taxon>Wallemiaceae</taxon>
        <taxon>Wallemia</taxon>
    </lineage>
</organism>
<evidence type="ECO:0000256" key="3">
    <source>
        <dbReference type="ARBA" id="ARBA00010368"/>
    </source>
</evidence>
<evidence type="ECO:0000256" key="5">
    <source>
        <dbReference type="ARBA" id="ARBA00012863"/>
    </source>
</evidence>
<dbReference type="GO" id="GO:0050897">
    <property type="term" value="F:cobalt ion binding"/>
    <property type="evidence" value="ECO:0007669"/>
    <property type="project" value="InterPro"/>
</dbReference>
<evidence type="ECO:0000256" key="8">
    <source>
        <dbReference type="ARBA" id="ARBA00022833"/>
    </source>
</evidence>
<comment type="caution">
    <text evidence="10">The sequence shown here is derived from an EMBL/GenBank/DDBJ whole genome shotgun (WGS) entry which is preliminary data.</text>
</comment>
<dbReference type="NCBIfam" id="TIGR03178">
    <property type="entry name" value="allantoinase"/>
    <property type="match status" value="1"/>
</dbReference>
<dbReference type="EC" id="3.5.2.5" evidence="5"/>
<dbReference type="GO" id="GO:0006145">
    <property type="term" value="P:purine nucleobase catabolic process"/>
    <property type="evidence" value="ECO:0007669"/>
    <property type="project" value="TreeGrafter"/>
</dbReference>
<name>A0A4T0JB29_WALIC</name>
<comment type="similarity">
    <text evidence="3">Belongs to the metallo-dependent hydrolases superfamily. Allantoinase family.</text>
</comment>
<evidence type="ECO:0000313" key="10">
    <source>
        <dbReference type="EMBL" id="TIB37421.1"/>
    </source>
</evidence>
<comment type="cofactor">
    <cofactor evidence="1">
        <name>Zn(2+)</name>
        <dbReference type="ChEBI" id="CHEBI:29105"/>
    </cofactor>
</comment>
<dbReference type="Gene3D" id="3.20.20.140">
    <property type="entry name" value="Metal-dependent hydrolases"/>
    <property type="match status" value="1"/>
</dbReference>
<evidence type="ECO:0000256" key="4">
    <source>
        <dbReference type="ARBA" id="ARBA00011881"/>
    </source>
</evidence>
<dbReference type="SUPFAM" id="SSF51556">
    <property type="entry name" value="Metallo-dependent hydrolases"/>
    <property type="match status" value="1"/>
</dbReference>